<dbReference type="InterPro" id="IPR036412">
    <property type="entry name" value="HAD-like_sf"/>
</dbReference>
<feature type="coiled-coil region" evidence="9">
    <location>
        <begin position="1211"/>
        <end position="1239"/>
    </location>
</feature>
<dbReference type="SUPFAM" id="SSF56784">
    <property type="entry name" value="HAD-like"/>
    <property type="match status" value="1"/>
</dbReference>
<dbReference type="Pfam" id="PF00690">
    <property type="entry name" value="Cation_ATPase_N"/>
    <property type="match status" value="1"/>
</dbReference>
<feature type="region of interest" description="Disordered" evidence="10">
    <location>
        <begin position="1324"/>
        <end position="1443"/>
    </location>
</feature>
<dbReference type="OrthoDB" id="3352408at2759"/>
<feature type="region of interest" description="Disordered" evidence="10">
    <location>
        <begin position="1276"/>
        <end position="1295"/>
    </location>
</feature>
<keyword evidence="3 11" id="KW-0812">Transmembrane</keyword>
<dbReference type="Gene3D" id="1.20.1110.10">
    <property type="entry name" value="Calcium-transporting ATPase, transmembrane domain"/>
    <property type="match status" value="2"/>
</dbReference>
<dbReference type="InterPro" id="IPR023299">
    <property type="entry name" value="ATPase_P-typ_cyto_dom_N"/>
</dbReference>
<dbReference type="InterPro" id="IPR023214">
    <property type="entry name" value="HAD_sf"/>
</dbReference>
<evidence type="ECO:0000256" key="6">
    <source>
        <dbReference type="ARBA" id="ARBA00022967"/>
    </source>
</evidence>
<accession>A0A5J4WU88</accession>
<evidence type="ECO:0000256" key="4">
    <source>
        <dbReference type="ARBA" id="ARBA00022741"/>
    </source>
</evidence>
<dbReference type="InterPro" id="IPR008250">
    <property type="entry name" value="ATPase_P-typ_transduc_dom_A_sf"/>
</dbReference>
<keyword evidence="9" id="KW-0175">Coiled coil</keyword>
<keyword evidence="5" id="KW-0067">ATP-binding</keyword>
<feature type="transmembrane region" description="Helical" evidence="11">
    <location>
        <begin position="1171"/>
        <end position="1188"/>
    </location>
</feature>
<evidence type="ECO:0000256" key="8">
    <source>
        <dbReference type="ARBA" id="ARBA00023136"/>
    </source>
</evidence>
<dbReference type="SMART" id="SM00831">
    <property type="entry name" value="Cation_ATPase_N"/>
    <property type="match status" value="1"/>
</dbReference>
<name>A0A5J4WU88_9EUKA</name>
<evidence type="ECO:0000256" key="10">
    <source>
        <dbReference type="SAM" id="MobiDB-lite"/>
    </source>
</evidence>
<proteinExistence type="predicted"/>
<dbReference type="NCBIfam" id="TIGR01494">
    <property type="entry name" value="ATPase_P-type"/>
    <property type="match status" value="2"/>
</dbReference>
<dbReference type="Gene3D" id="3.40.1110.10">
    <property type="entry name" value="Calcium-transporting ATPase, cytoplasmic domain N"/>
    <property type="match status" value="3"/>
</dbReference>
<feature type="compositionally biased region" description="Basic and acidic residues" evidence="10">
    <location>
        <begin position="447"/>
        <end position="461"/>
    </location>
</feature>
<feature type="transmembrane region" description="Helical" evidence="11">
    <location>
        <begin position="252"/>
        <end position="274"/>
    </location>
</feature>
<dbReference type="InterPro" id="IPR023298">
    <property type="entry name" value="ATPase_P-typ_TM_dom_sf"/>
</dbReference>
<dbReference type="SFLD" id="SFLDS00003">
    <property type="entry name" value="Haloacid_Dehalogenase"/>
    <property type="match status" value="1"/>
</dbReference>
<dbReference type="InterPro" id="IPR004014">
    <property type="entry name" value="ATPase_P-typ_cation-transptr_N"/>
</dbReference>
<feature type="transmembrane region" description="Helical" evidence="11">
    <location>
        <begin position="1063"/>
        <end position="1086"/>
    </location>
</feature>
<feature type="compositionally biased region" description="Polar residues" evidence="10">
    <location>
        <begin position="1434"/>
        <end position="1443"/>
    </location>
</feature>
<dbReference type="EMBL" id="SNRW01001024">
    <property type="protein sequence ID" value="KAA6398142.1"/>
    <property type="molecule type" value="Genomic_DNA"/>
</dbReference>
<feature type="transmembrane region" description="Helical" evidence="11">
    <location>
        <begin position="61"/>
        <end position="87"/>
    </location>
</feature>
<dbReference type="PROSITE" id="PS00154">
    <property type="entry name" value="ATPASE_E1_E2"/>
    <property type="match status" value="1"/>
</dbReference>
<evidence type="ECO:0000256" key="9">
    <source>
        <dbReference type="SAM" id="Coils"/>
    </source>
</evidence>
<dbReference type="Proteomes" id="UP000324800">
    <property type="component" value="Unassembled WGS sequence"/>
</dbReference>
<evidence type="ECO:0000256" key="7">
    <source>
        <dbReference type="ARBA" id="ARBA00022989"/>
    </source>
</evidence>
<evidence type="ECO:0000313" key="13">
    <source>
        <dbReference type="EMBL" id="KAA6398142.1"/>
    </source>
</evidence>
<dbReference type="SUPFAM" id="SSF81660">
    <property type="entry name" value="Metal cation-transporting ATPase, ATP-binding domain N"/>
    <property type="match status" value="1"/>
</dbReference>
<dbReference type="PRINTS" id="PR00121">
    <property type="entry name" value="NAKATPASE"/>
</dbReference>
<dbReference type="InterPro" id="IPR006068">
    <property type="entry name" value="ATPase_P-typ_cation-transptr_C"/>
</dbReference>
<dbReference type="InterPro" id="IPR001757">
    <property type="entry name" value="P_typ_ATPase"/>
</dbReference>
<reference evidence="13 14" key="1">
    <citation type="submission" date="2019-03" db="EMBL/GenBank/DDBJ databases">
        <title>Single cell metagenomics reveals metabolic interactions within the superorganism composed of flagellate Streblomastix strix and complex community of Bacteroidetes bacteria on its surface.</title>
        <authorList>
            <person name="Treitli S.C."/>
            <person name="Kolisko M."/>
            <person name="Husnik F."/>
            <person name="Keeling P."/>
            <person name="Hampl V."/>
        </authorList>
    </citation>
    <scope>NUCLEOTIDE SEQUENCE [LARGE SCALE GENOMIC DNA]</scope>
    <source>
        <strain evidence="13">ST1C</strain>
    </source>
</reference>
<dbReference type="Pfam" id="PF00122">
    <property type="entry name" value="E1-E2_ATPase"/>
    <property type="match status" value="1"/>
</dbReference>
<feature type="domain" description="Cation-transporting P-type ATPase N-terminal" evidence="12">
    <location>
        <begin position="14"/>
        <end position="88"/>
    </location>
</feature>
<dbReference type="Gene3D" id="3.40.50.1000">
    <property type="entry name" value="HAD superfamily/HAD-like"/>
    <property type="match status" value="2"/>
</dbReference>
<keyword evidence="6" id="KW-1278">Translocase</keyword>
<dbReference type="Pfam" id="PF00689">
    <property type="entry name" value="Cation_ATPase_C"/>
    <property type="match status" value="1"/>
</dbReference>
<dbReference type="GO" id="GO:0005886">
    <property type="term" value="C:plasma membrane"/>
    <property type="evidence" value="ECO:0007669"/>
    <property type="project" value="UniProtKB-SubCell"/>
</dbReference>
<dbReference type="InterPro" id="IPR059000">
    <property type="entry name" value="ATPase_P-type_domA"/>
</dbReference>
<evidence type="ECO:0000256" key="3">
    <source>
        <dbReference type="ARBA" id="ARBA00022692"/>
    </source>
</evidence>
<dbReference type="SFLD" id="SFLDG00002">
    <property type="entry name" value="C1.7:_P-type_atpase_like"/>
    <property type="match status" value="1"/>
</dbReference>
<keyword evidence="4" id="KW-0547">Nucleotide-binding</keyword>
<evidence type="ECO:0000313" key="14">
    <source>
        <dbReference type="Proteomes" id="UP000324800"/>
    </source>
</evidence>
<feature type="transmembrane region" description="Helical" evidence="11">
    <location>
        <begin position="1106"/>
        <end position="1123"/>
    </location>
</feature>
<dbReference type="InterPro" id="IPR044492">
    <property type="entry name" value="P_typ_ATPase_HD_dom"/>
</dbReference>
<dbReference type="GO" id="GO:0016887">
    <property type="term" value="F:ATP hydrolysis activity"/>
    <property type="evidence" value="ECO:0007669"/>
    <property type="project" value="InterPro"/>
</dbReference>
<evidence type="ECO:0000256" key="5">
    <source>
        <dbReference type="ARBA" id="ARBA00022840"/>
    </source>
</evidence>
<keyword evidence="7 11" id="KW-1133">Transmembrane helix</keyword>
<organism evidence="13 14">
    <name type="scientific">Streblomastix strix</name>
    <dbReference type="NCBI Taxonomy" id="222440"/>
    <lineage>
        <taxon>Eukaryota</taxon>
        <taxon>Metamonada</taxon>
        <taxon>Preaxostyla</taxon>
        <taxon>Oxymonadida</taxon>
        <taxon>Streblomastigidae</taxon>
        <taxon>Streblomastix</taxon>
    </lineage>
</organism>
<protein>
    <submittedName>
        <fullName evidence="13">Putative Cation-transporting ATPase pma1</fullName>
    </submittedName>
</protein>
<dbReference type="PANTHER" id="PTHR43294">
    <property type="entry name" value="SODIUM/POTASSIUM-TRANSPORTING ATPASE SUBUNIT ALPHA"/>
    <property type="match status" value="1"/>
</dbReference>
<dbReference type="InterPro" id="IPR050510">
    <property type="entry name" value="Cation_transp_ATPase_P-type"/>
</dbReference>
<dbReference type="Gene3D" id="2.70.150.10">
    <property type="entry name" value="Calcium-transporting ATPase, cytoplasmic transduction domain A"/>
    <property type="match status" value="1"/>
</dbReference>
<dbReference type="InterPro" id="IPR018303">
    <property type="entry name" value="ATPase_P-typ_P_site"/>
</dbReference>
<dbReference type="GO" id="GO:1902600">
    <property type="term" value="P:proton transmembrane transport"/>
    <property type="evidence" value="ECO:0007669"/>
    <property type="project" value="TreeGrafter"/>
</dbReference>
<dbReference type="PANTHER" id="PTHR43294:SF21">
    <property type="entry name" value="CATION TRANSPORTING ATPASE"/>
    <property type="match status" value="1"/>
</dbReference>
<dbReference type="PRINTS" id="PR00119">
    <property type="entry name" value="CATATPASE"/>
</dbReference>
<feature type="compositionally biased region" description="Low complexity" evidence="10">
    <location>
        <begin position="1278"/>
        <end position="1288"/>
    </location>
</feature>
<evidence type="ECO:0000256" key="11">
    <source>
        <dbReference type="SAM" id="Phobius"/>
    </source>
</evidence>
<feature type="compositionally biased region" description="Polar residues" evidence="10">
    <location>
        <begin position="1353"/>
        <end position="1364"/>
    </location>
</feature>
<gene>
    <name evidence="13" type="ORF">EZS28_006332</name>
</gene>
<comment type="subcellular location">
    <subcellularLocation>
        <location evidence="1">Cell membrane</location>
        <topology evidence="1">Multi-pass membrane protein</topology>
    </subcellularLocation>
</comment>
<dbReference type="Pfam" id="PF00702">
    <property type="entry name" value="Hydrolase"/>
    <property type="match status" value="1"/>
</dbReference>
<feature type="transmembrane region" description="Helical" evidence="11">
    <location>
        <begin position="93"/>
        <end position="109"/>
    </location>
</feature>
<dbReference type="Pfam" id="PF13246">
    <property type="entry name" value="Cation_ATPase"/>
    <property type="match status" value="1"/>
</dbReference>
<keyword evidence="2" id="KW-1003">Cell membrane</keyword>
<sequence length="1443" mass="161659">MSKSLFSLPDATIHWHSQSIDRTCDEFKTDLENGLTSAEARKRLIRFGKNILPSKKPLPAIALFFLQFHNVILYLLIGIMIFCFIVQDWKEGFVIFAVLILNAIIGFIQENQAQKDSEALSKMLSLTATVIRDGQKKVIDADSIVLGDILLLQSGDKIPADCRLAEAKNFHTQEAALTGESTANPKSTDILAPEALLAERQNCAYSGTYSAMGTAKGIVFASGTNTELGKINTMVSGVKEEKTPLTQQISRFGHFLVAITMILIIIAFIINMVLNDRQTVPVVDAIIQAACIGIALVPEGLATIVTLALAIGMRRMSQKKAVIRSMPAVETLGAVSVICSDKTGTLTTNQMTARAFTVTGGRYSVGGNGYDPLDGEIMDMPQNSKYTLSENKENPMNEYTLSFLPGTADAVLMQERVNSYEQEKRLHAELISGPIREIKRLELIRKQEEEDQKQESEENKNKNKKKKNQYKTTQPVQMNTDLSAQQQLKNQQIINYQQITSPSLSIQAADGLITNTPLDNEELPFYLDPMLGFGNRILIGSMLRCGVLCNDSKLTLNDDDNWDIIGDTTEGSLYPLAMKAKMNLADYIQKCPRIDEIPFESDYGWMATVNRVPYELCDIPEDKKLNDSVQVFSEQTNKDDQTDNINQKIDNQNKQELKGTSKHTILFLKGAPERIFDLCTHQAQMIPSTIELEKKITAKAQQSGISPSNVIINEFESKTPLLELKPLDKGYWKQQQELMAEVGLRTIALAQRVVPAGRFPKRKDEKYEVDIDQDPQEFEKLKILKKEREEKEGKPKEIKKLENDFEKESDLEISPGEALRFSEVREGGFILLGLIGIFDPPRPEAQRAIRRCRRARIKVVMITGDHAKTAQAVGKLLTLKAEVVKTSTEIAVLSDEVLDRVVDQVEVYARATPADKLRIVKAMQRKGLITAMTGDGVNDSPALKQANVGIAMGVTGTEVAKEASKMVLMDDNFATIVKAVEEGRIVYNAIKRCIGFTMGTNVAQALALLVATFFKGKPPPITPLQSLWVNTITSVLLSSFIPFQKSGGNVITKPPRDIKKSFLTSTFIIRTLYVGSLTAAAIILYYFSIANFEDEKDIRRCSTVCVNMLTLMQVCYLFNWVYLKESSFRPRVFIDINWPSLLSIVVLIILQIILTYVPFMNVAFDTNPIRWYDWFIALAVGVGIFFVVEIEKFFRRIAHNYVSKQGRQRRREQEIFDREEEEENRKELEEELLKRQKIQLSQNPTLSVQGVSIISSTRSVQSGQQSIQPITSPFLKTSQQQYQSSSSSHPTDMNKLFQPLAQPKSQSSSNNQDQQPKAMSLMGLFDKPEPSIPYHEGQLGEEEPNAKEEDVFESTSPQNTTSPFDNALSPDMTQTALHSKSTSSQLPNLHITVRAGEVDQESSHISNRGQDRWKRRKKEPKGEVTLYLDETAKQESPSLSPKL</sequence>
<feature type="transmembrane region" description="Helical" evidence="11">
    <location>
        <begin position="286"/>
        <end position="311"/>
    </location>
</feature>
<evidence type="ECO:0000256" key="2">
    <source>
        <dbReference type="ARBA" id="ARBA00022475"/>
    </source>
</evidence>
<feature type="transmembrane region" description="Helical" evidence="11">
    <location>
        <begin position="1135"/>
        <end position="1159"/>
    </location>
</feature>
<evidence type="ECO:0000256" key="1">
    <source>
        <dbReference type="ARBA" id="ARBA00004651"/>
    </source>
</evidence>
<feature type="region of interest" description="Disordered" evidence="10">
    <location>
        <begin position="447"/>
        <end position="476"/>
    </location>
</feature>
<keyword evidence="8 11" id="KW-0472">Membrane</keyword>
<evidence type="ECO:0000259" key="12">
    <source>
        <dbReference type="SMART" id="SM00831"/>
    </source>
</evidence>
<comment type="caution">
    <text evidence="13">The sequence shown here is derived from an EMBL/GenBank/DDBJ whole genome shotgun (WGS) entry which is preliminary data.</text>
</comment>
<dbReference type="GO" id="GO:0019829">
    <property type="term" value="F:ATPase-coupled monoatomic cation transmembrane transporter activity"/>
    <property type="evidence" value="ECO:0007669"/>
    <property type="project" value="TreeGrafter"/>
</dbReference>
<dbReference type="SFLD" id="SFLDF00027">
    <property type="entry name" value="p-type_atpase"/>
    <property type="match status" value="1"/>
</dbReference>
<dbReference type="SUPFAM" id="SSF81665">
    <property type="entry name" value="Calcium ATPase, transmembrane domain M"/>
    <property type="match status" value="1"/>
</dbReference>
<feature type="compositionally biased region" description="Polar residues" evidence="10">
    <location>
        <begin position="1371"/>
        <end position="1387"/>
    </location>
</feature>
<dbReference type="GO" id="GO:0005524">
    <property type="term" value="F:ATP binding"/>
    <property type="evidence" value="ECO:0007669"/>
    <property type="project" value="UniProtKB-KW"/>
</dbReference>
<dbReference type="SUPFAM" id="SSF81653">
    <property type="entry name" value="Calcium ATPase, transduction domain A"/>
    <property type="match status" value="1"/>
</dbReference>